<dbReference type="Proteomes" id="UP000293874">
    <property type="component" value="Unassembled WGS sequence"/>
</dbReference>
<keyword evidence="2" id="KW-0732">Signal</keyword>
<dbReference type="OrthoDB" id="1466726at2"/>
<dbReference type="Pfam" id="PF13181">
    <property type="entry name" value="TPR_8"/>
    <property type="match status" value="2"/>
</dbReference>
<dbReference type="InterPro" id="IPR019734">
    <property type="entry name" value="TPR_rpt"/>
</dbReference>
<dbReference type="PROSITE" id="PS50005">
    <property type="entry name" value="TPR"/>
    <property type="match status" value="1"/>
</dbReference>
<evidence type="ECO:0000313" key="4">
    <source>
        <dbReference type="Proteomes" id="UP000293874"/>
    </source>
</evidence>
<evidence type="ECO:0000256" key="1">
    <source>
        <dbReference type="PROSITE-ProRule" id="PRU00339"/>
    </source>
</evidence>
<organism evidence="3 4">
    <name type="scientific">Pseudobacter ginsenosidimutans</name>
    <dbReference type="NCBI Taxonomy" id="661488"/>
    <lineage>
        <taxon>Bacteria</taxon>
        <taxon>Pseudomonadati</taxon>
        <taxon>Bacteroidota</taxon>
        <taxon>Chitinophagia</taxon>
        <taxon>Chitinophagales</taxon>
        <taxon>Chitinophagaceae</taxon>
        <taxon>Pseudobacter</taxon>
    </lineage>
</organism>
<accession>A0A4Q7MSN4</accession>
<sequence>MTNVLLYASHRQQLRLLAASLFFCLFTFSSHAQKVFDFNNECRTAYKEILSLKLQNGQKMLDAEKQKHPNNLVPYLLENYIDFFVLFFNEDPKEYEKRFPSRDQRLALFDQGPTDSPFFLYSKAVIHFQWAAVRIKFGYRWDAGWEFRRSFLQAKENLASFPSFSPNKLYHGAMQVTVGTIPDGYKWLSNLLGMKGNIKEGMKSVEQFVRGNDEWENLFHDESIFYYCYLQFYIQNNKEGVAKFIKSQQLDLVNNHLFAYLASNLALNSQDSERAEDILEKRNKGSEYLSTSIWDLEMGYVKLHKLEPDAAQYFDKFLKNFKGKFYVKDALQKLSWHYYLAGDQNKASWYRAEVLKRGNTDTEADKQAQKEARTGRWPNKTLLQARLLNDGGYYKEALRLLHGKSVSDYHAVEDQLELSYRVGRLYDDMGADTAAIPFYKEAIKLGEFRKEYFAARAALQLGMLYEGKGDKATAITWYERCMKMPDHDYKNSLDQRAKAGVARCKGN</sequence>
<dbReference type="EMBL" id="SGXA01000002">
    <property type="protein sequence ID" value="RZS70899.1"/>
    <property type="molecule type" value="Genomic_DNA"/>
</dbReference>
<proteinExistence type="predicted"/>
<dbReference type="RefSeq" id="WP_130541446.1">
    <property type="nucleotide sequence ID" value="NZ_CP042431.1"/>
</dbReference>
<keyword evidence="1" id="KW-0802">TPR repeat</keyword>
<reference evidence="3 4" key="1">
    <citation type="submission" date="2019-02" db="EMBL/GenBank/DDBJ databases">
        <title>Genomic Encyclopedia of Type Strains, Phase IV (KMG-IV): sequencing the most valuable type-strain genomes for metagenomic binning, comparative biology and taxonomic classification.</title>
        <authorList>
            <person name="Goeker M."/>
        </authorList>
    </citation>
    <scope>NUCLEOTIDE SEQUENCE [LARGE SCALE GENOMIC DNA]</scope>
    <source>
        <strain evidence="3 4">DSM 18116</strain>
    </source>
</reference>
<dbReference type="InterPro" id="IPR011990">
    <property type="entry name" value="TPR-like_helical_dom_sf"/>
</dbReference>
<keyword evidence="4" id="KW-1185">Reference proteome</keyword>
<dbReference type="SMART" id="SM00028">
    <property type="entry name" value="TPR"/>
    <property type="match status" value="2"/>
</dbReference>
<name>A0A4Q7MSN4_9BACT</name>
<feature type="chain" id="PRO_5020528158" evidence="2">
    <location>
        <begin position="33"/>
        <end position="507"/>
    </location>
</feature>
<dbReference type="SUPFAM" id="SSF48452">
    <property type="entry name" value="TPR-like"/>
    <property type="match status" value="1"/>
</dbReference>
<evidence type="ECO:0000313" key="3">
    <source>
        <dbReference type="EMBL" id="RZS70899.1"/>
    </source>
</evidence>
<dbReference type="Gene3D" id="1.25.40.10">
    <property type="entry name" value="Tetratricopeptide repeat domain"/>
    <property type="match status" value="1"/>
</dbReference>
<feature type="signal peptide" evidence="2">
    <location>
        <begin position="1"/>
        <end position="32"/>
    </location>
</feature>
<gene>
    <name evidence="3" type="ORF">EV199_2798</name>
</gene>
<protein>
    <submittedName>
        <fullName evidence="3">Tetratricopeptide repeat protein</fullName>
    </submittedName>
</protein>
<dbReference type="AlphaFoldDB" id="A0A4Q7MSN4"/>
<evidence type="ECO:0000256" key="2">
    <source>
        <dbReference type="SAM" id="SignalP"/>
    </source>
</evidence>
<comment type="caution">
    <text evidence="3">The sequence shown here is derived from an EMBL/GenBank/DDBJ whole genome shotgun (WGS) entry which is preliminary data.</text>
</comment>
<feature type="repeat" description="TPR" evidence="1">
    <location>
        <begin position="455"/>
        <end position="488"/>
    </location>
</feature>